<reference evidence="8 9" key="1">
    <citation type="submission" date="2024-07" db="EMBL/GenBank/DDBJ databases">
        <title>Uliginosibacterium flavum JJ3220;KACC:17644.</title>
        <authorList>
            <person name="Kim M.K."/>
        </authorList>
    </citation>
    <scope>NUCLEOTIDE SEQUENCE [LARGE SCALE GENOMIC DNA]</scope>
    <source>
        <strain evidence="8 9">KACC:17644</strain>
    </source>
</reference>
<keyword evidence="3 6" id="KW-0479">Metal-binding</keyword>
<dbReference type="PROSITE" id="PS50903">
    <property type="entry name" value="RUBREDOXIN_LIKE"/>
    <property type="match status" value="1"/>
</dbReference>
<dbReference type="Pfam" id="PF00301">
    <property type="entry name" value="Rubredoxin"/>
    <property type="match status" value="1"/>
</dbReference>
<comment type="cofactor">
    <cofactor evidence="1 6">
        <name>Fe(3+)</name>
        <dbReference type="ChEBI" id="CHEBI:29034"/>
    </cofactor>
</comment>
<dbReference type="InterPro" id="IPR024935">
    <property type="entry name" value="Rubredoxin_dom"/>
</dbReference>
<organism evidence="8 9">
    <name type="scientific">Uliginosibacterium flavum</name>
    <dbReference type="NCBI Taxonomy" id="1396831"/>
    <lineage>
        <taxon>Bacteria</taxon>
        <taxon>Pseudomonadati</taxon>
        <taxon>Pseudomonadota</taxon>
        <taxon>Betaproteobacteria</taxon>
        <taxon>Rhodocyclales</taxon>
        <taxon>Zoogloeaceae</taxon>
        <taxon>Uliginosibacterium</taxon>
    </lineage>
</organism>
<evidence type="ECO:0000313" key="9">
    <source>
        <dbReference type="Proteomes" id="UP001549691"/>
    </source>
</evidence>
<dbReference type="Gene3D" id="2.20.28.10">
    <property type="match status" value="1"/>
</dbReference>
<evidence type="ECO:0000256" key="2">
    <source>
        <dbReference type="ARBA" id="ARBA00022448"/>
    </source>
</evidence>
<dbReference type="PANTHER" id="PTHR47627">
    <property type="entry name" value="RUBREDOXIN"/>
    <property type="match status" value="1"/>
</dbReference>
<evidence type="ECO:0000313" key="8">
    <source>
        <dbReference type="EMBL" id="MET7015249.1"/>
    </source>
</evidence>
<dbReference type="InterPro" id="IPR050526">
    <property type="entry name" value="Rubredoxin_ET"/>
</dbReference>
<evidence type="ECO:0000256" key="3">
    <source>
        <dbReference type="ARBA" id="ARBA00022723"/>
    </source>
</evidence>
<dbReference type="PANTHER" id="PTHR47627:SF1">
    <property type="entry name" value="RUBREDOXIN-1-RELATED"/>
    <property type="match status" value="1"/>
</dbReference>
<dbReference type="PRINTS" id="PR00163">
    <property type="entry name" value="RUBREDOXIN"/>
</dbReference>
<sequence length="73" mass="8202">MSSTPVRANNPTPPFARRKNGKLELWVCSRCGHVYDGNAGEPLTSTPPFTPFETLPASWLCPHCAAEKRYFFF</sequence>
<gene>
    <name evidence="8" type="ORF">ABXR19_13725</name>
</gene>
<dbReference type="InterPro" id="IPR024934">
    <property type="entry name" value="Rubredoxin-like_dom"/>
</dbReference>
<keyword evidence="9" id="KW-1185">Reference proteome</keyword>
<comment type="caution">
    <text evidence="8">The sequence shown here is derived from an EMBL/GenBank/DDBJ whole genome shotgun (WGS) entry which is preliminary data.</text>
</comment>
<dbReference type="CDD" id="cd00730">
    <property type="entry name" value="rubredoxin"/>
    <property type="match status" value="1"/>
</dbReference>
<feature type="domain" description="Rubredoxin-like" evidence="7">
    <location>
        <begin position="23"/>
        <end position="71"/>
    </location>
</feature>
<keyword evidence="2" id="KW-0813">Transport</keyword>
<evidence type="ECO:0000256" key="1">
    <source>
        <dbReference type="ARBA" id="ARBA00001965"/>
    </source>
</evidence>
<proteinExistence type="inferred from homology"/>
<dbReference type="EMBL" id="JBEWZI010000015">
    <property type="protein sequence ID" value="MET7015249.1"/>
    <property type="molecule type" value="Genomic_DNA"/>
</dbReference>
<keyword evidence="5 6" id="KW-0408">Iron</keyword>
<accession>A0ABV2TMU4</accession>
<dbReference type="PROSITE" id="PS00202">
    <property type="entry name" value="RUBREDOXIN"/>
    <property type="match status" value="1"/>
</dbReference>
<evidence type="ECO:0000256" key="5">
    <source>
        <dbReference type="ARBA" id="ARBA00023004"/>
    </source>
</evidence>
<keyword evidence="4 6" id="KW-0249">Electron transport</keyword>
<dbReference type="InterPro" id="IPR018527">
    <property type="entry name" value="Rubredoxin_Fe_BS"/>
</dbReference>
<protein>
    <recommendedName>
        <fullName evidence="6">Rubredoxin</fullName>
    </recommendedName>
</protein>
<evidence type="ECO:0000256" key="6">
    <source>
        <dbReference type="RuleBase" id="RU003820"/>
    </source>
</evidence>
<evidence type="ECO:0000256" key="4">
    <source>
        <dbReference type="ARBA" id="ARBA00022982"/>
    </source>
</evidence>
<dbReference type="RefSeq" id="WP_354601712.1">
    <property type="nucleotide sequence ID" value="NZ_JBEWZI010000015.1"/>
</dbReference>
<dbReference type="Proteomes" id="UP001549691">
    <property type="component" value="Unassembled WGS sequence"/>
</dbReference>
<evidence type="ECO:0000259" key="7">
    <source>
        <dbReference type="PROSITE" id="PS50903"/>
    </source>
</evidence>
<name>A0ABV2TMU4_9RHOO</name>
<dbReference type="SUPFAM" id="SSF57802">
    <property type="entry name" value="Rubredoxin-like"/>
    <property type="match status" value="1"/>
</dbReference>
<comment type="similarity">
    <text evidence="6">Belongs to the rubredoxin family.</text>
</comment>